<reference evidence="2" key="1">
    <citation type="journal article" date="2009" name="PLoS Genet.">
        <title>Sequencing, mapping, and analysis of 27,455 maize full-length cDNAs.</title>
        <authorList>
            <person name="Soderlund C."/>
            <person name="Descour A."/>
            <person name="Kudrna D."/>
            <person name="Bomhoff M."/>
            <person name="Boyd L."/>
            <person name="Currie J."/>
            <person name="Angelova A."/>
            <person name="Collura K."/>
            <person name="Wissotski M."/>
            <person name="Ashley E."/>
            <person name="Morrow D."/>
            <person name="Fernandes J."/>
            <person name="Walbot V."/>
            <person name="Yu Y."/>
        </authorList>
    </citation>
    <scope>NUCLEOTIDE SEQUENCE</scope>
    <source>
        <strain evidence="2">B73</strain>
    </source>
</reference>
<proteinExistence type="evidence at transcript level"/>
<feature type="compositionally biased region" description="Low complexity" evidence="1">
    <location>
        <begin position="187"/>
        <end position="204"/>
    </location>
</feature>
<feature type="compositionally biased region" description="Polar residues" evidence="1">
    <location>
        <begin position="130"/>
        <end position="143"/>
    </location>
</feature>
<sequence length="378" mass="39566">MDEEVRTYGLFAAACCGCNPAAAAASTVFFSLWIAAAAVQTAATVSACSLPNTPLFQILTATLPNPRVKAASFNCRYTKPPPFVSDHLHTEQHFFSSHGKFRNRTRTDTLHSISNLALVTYKTRKALQLLTSSRPGQASTSRSNDVHDGSYRREAGAGRWRPAAEAAGGQAFAARAVRGGPQGCGGLPDRPAARARGPRGARTGQARRARAGLPGLALRGRAGPRRRLLRLQLAQPRRAAQPLDAALRRAPAAARRGRGPAGAGASPAAAVLPVQRVRAPVPREPDERDGRGGPAVPGVPAADDHGDAAAARGRARQAAGACAGAGGRGAGRRRVREGGGDVPGDGRPHRGAHVHHLRHHAAQEVRRQGLLRVGGDDR</sequence>
<feature type="region of interest" description="Disordered" evidence="1">
    <location>
        <begin position="130"/>
        <end position="207"/>
    </location>
</feature>
<feature type="compositionally biased region" description="Basic and acidic residues" evidence="1">
    <location>
        <begin position="144"/>
        <end position="156"/>
    </location>
</feature>
<dbReference type="AlphaFoldDB" id="C4J2Q0"/>
<accession>C4J2Q0</accession>
<feature type="compositionally biased region" description="Basic and acidic residues" evidence="1">
    <location>
        <begin position="336"/>
        <end position="348"/>
    </location>
</feature>
<evidence type="ECO:0000256" key="1">
    <source>
        <dbReference type="SAM" id="MobiDB-lite"/>
    </source>
</evidence>
<reference evidence="2" key="2">
    <citation type="submission" date="2012-06" db="EMBL/GenBank/DDBJ databases">
        <authorList>
            <person name="Yu Y."/>
            <person name="Currie J."/>
            <person name="Lomeli R."/>
            <person name="Angelova A."/>
            <person name="Collura K."/>
            <person name="Wissotski M."/>
            <person name="Campos D."/>
            <person name="Kudrna D."/>
            <person name="Golser W."/>
            <person name="Ashely E."/>
            <person name="Descour A."/>
            <person name="Fernandes J."/>
            <person name="Soderlund C."/>
            <person name="Walbot V."/>
        </authorList>
    </citation>
    <scope>NUCLEOTIDE SEQUENCE</scope>
    <source>
        <strain evidence="2">B73</strain>
    </source>
</reference>
<protein>
    <submittedName>
        <fullName evidence="2">Uncharacterized protein</fullName>
    </submittedName>
</protein>
<dbReference type="EMBL" id="BT085097">
    <property type="protein sequence ID" value="ACR35450.1"/>
    <property type="molecule type" value="mRNA"/>
</dbReference>
<organism evidence="2">
    <name type="scientific">Zea mays</name>
    <name type="common">Maize</name>
    <dbReference type="NCBI Taxonomy" id="4577"/>
    <lineage>
        <taxon>Eukaryota</taxon>
        <taxon>Viridiplantae</taxon>
        <taxon>Streptophyta</taxon>
        <taxon>Embryophyta</taxon>
        <taxon>Tracheophyta</taxon>
        <taxon>Spermatophyta</taxon>
        <taxon>Magnoliopsida</taxon>
        <taxon>Liliopsida</taxon>
        <taxon>Poales</taxon>
        <taxon>Poaceae</taxon>
        <taxon>PACMAD clade</taxon>
        <taxon>Panicoideae</taxon>
        <taxon>Andropogonodae</taxon>
        <taxon>Andropogoneae</taxon>
        <taxon>Tripsacinae</taxon>
        <taxon>Zea</taxon>
    </lineage>
</organism>
<name>C4J2Q0_MAIZE</name>
<feature type="region of interest" description="Disordered" evidence="1">
    <location>
        <begin position="359"/>
        <end position="378"/>
    </location>
</feature>
<feature type="region of interest" description="Disordered" evidence="1">
    <location>
        <begin position="249"/>
        <end position="353"/>
    </location>
</feature>
<feature type="compositionally biased region" description="Low complexity" evidence="1">
    <location>
        <begin position="161"/>
        <end position="179"/>
    </location>
</feature>
<feature type="compositionally biased region" description="Low complexity" evidence="1">
    <location>
        <begin position="308"/>
        <end position="322"/>
    </location>
</feature>
<evidence type="ECO:0000313" key="2">
    <source>
        <dbReference type="EMBL" id="ACR35450.1"/>
    </source>
</evidence>
<feature type="compositionally biased region" description="Basic and acidic residues" evidence="1">
    <location>
        <begin position="281"/>
        <end position="291"/>
    </location>
</feature>